<reference evidence="5" key="1">
    <citation type="submission" date="2023-06" db="EMBL/GenBank/DDBJ databases">
        <title>Draft genome sequence of Nocardioides sp. SOB77.</title>
        <authorList>
            <person name="Zhang G."/>
        </authorList>
    </citation>
    <scope>NUCLEOTIDE SEQUENCE</scope>
    <source>
        <strain evidence="5">SOB77</strain>
    </source>
</reference>
<organism evidence="5 6">
    <name type="scientific">Nocardioides oceani</name>
    <dbReference type="NCBI Taxonomy" id="3058369"/>
    <lineage>
        <taxon>Bacteria</taxon>
        <taxon>Bacillati</taxon>
        <taxon>Actinomycetota</taxon>
        <taxon>Actinomycetes</taxon>
        <taxon>Propionibacteriales</taxon>
        <taxon>Nocardioidaceae</taxon>
        <taxon>Nocardioides</taxon>
    </lineage>
</organism>
<dbReference type="Pfam" id="PF00534">
    <property type="entry name" value="Glycos_transf_1"/>
    <property type="match status" value="1"/>
</dbReference>
<dbReference type="EMBL" id="JAUHJQ010000004">
    <property type="protein sequence ID" value="MDN4173610.1"/>
    <property type="molecule type" value="Genomic_DNA"/>
</dbReference>
<sequence>MSRSGPGAPVVVNGSFWPQPVTGQQRYAREIGSRLEAGGLSLLRPPPAWSGSAARTWAWSQGPLPARTRGSVLVSLTSRAPVAHRRHVVTVHDLFPVTHPEWYSRRYAAFHAPLLRRLLRTAAAVVTVSAPVRDQVRALGLAPERTPVVVAPNAAGAAFAGDAPTSATELPFVPAGADGFLLAVGTLEPRKNLPRLVRAHQRLDDDVRRRHPLVLVGASASIYAELDLPRDDRVVLAGFVTDAQLAAAYRRATAVVAPSLDEGFGLPLVEAVRSGAVLLASDIPVFRWVAGDAATYVDPLDEADIARGLLAAVEGRVRPGPLPRTYDWETSAATVLDVAGSLA</sequence>
<dbReference type="RefSeq" id="WP_300952728.1">
    <property type="nucleotide sequence ID" value="NZ_JAUHJQ010000004.1"/>
</dbReference>
<keyword evidence="2" id="KW-0808">Transferase</keyword>
<comment type="caution">
    <text evidence="5">The sequence shown here is derived from an EMBL/GenBank/DDBJ whole genome shotgun (WGS) entry which is preliminary data.</text>
</comment>
<dbReference type="Pfam" id="PF13439">
    <property type="entry name" value="Glyco_transf_4"/>
    <property type="match status" value="1"/>
</dbReference>
<evidence type="ECO:0000313" key="5">
    <source>
        <dbReference type="EMBL" id="MDN4173610.1"/>
    </source>
</evidence>
<name>A0ABT8FGP5_9ACTN</name>
<protein>
    <submittedName>
        <fullName evidence="5">Glycosyltransferase family 1 protein</fullName>
    </submittedName>
</protein>
<dbReference type="Proteomes" id="UP001168620">
    <property type="component" value="Unassembled WGS sequence"/>
</dbReference>
<dbReference type="InterPro" id="IPR001296">
    <property type="entry name" value="Glyco_trans_1"/>
</dbReference>
<evidence type="ECO:0000256" key="2">
    <source>
        <dbReference type="ARBA" id="ARBA00022679"/>
    </source>
</evidence>
<proteinExistence type="predicted"/>
<gene>
    <name evidence="5" type="ORF">QWY28_11685</name>
</gene>
<dbReference type="Gene3D" id="3.40.50.2000">
    <property type="entry name" value="Glycogen Phosphorylase B"/>
    <property type="match status" value="2"/>
</dbReference>
<feature type="domain" description="Glycosyl transferase family 1" evidence="3">
    <location>
        <begin position="179"/>
        <end position="315"/>
    </location>
</feature>
<evidence type="ECO:0000259" key="4">
    <source>
        <dbReference type="Pfam" id="PF13439"/>
    </source>
</evidence>
<accession>A0ABT8FGP5</accession>
<evidence type="ECO:0000256" key="1">
    <source>
        <dbReference type="ARBA" id="ARBA00022676"/>
    </source>
</evidence>
<dbReference type="CDD" id="cd03809">
    <property type="entry name" value="GT4_MtfB-like"/>
    <property type="match status" value="1"/>
</dbReference>
<evidence type="ECO:0000313" key="6">
    <source>
        <dbReference type="Proteomes" id="UP001168620"/>
    </source>
</evidence>
<dbReference type="PANTHER" id="PTHR46401:SF2">
    <property type="entry name" value="GLYCOSYLTRANSFERASE WBBK-RELATED"/>
    <property type="match status" value="1"/>
</dbReference>
<dbReference type="InterPro" id="IPR028098">
    <property type="entry name" value="Glyco_trans_4-like_N"/>
</dbReference>
<feature type="domain" description="Glycosyltransferase subfamily 4-like N-terminal" evidence="4">
    <location>
        <begin position="81"/>
        <end position="149"/>
    </location>
</feature>
<dbReference type="PANTHER" id="PTHR46401">
    <property type="entry name" value="GLYCOSYLTRANSFERASE WBBK-RELATED"/>
    <property type="match status" value="1"/>
</dbReference>
<evidence type="ECO:0000259" key="3">
    <source>
        <dbReference type="Pfam" id="PF00534"/>
    </source>
</evidence>
<keyword evidence="1" id="KW-0328">Glycosyltransferase</keyword>
<dbReference type="SUPFAM" id="SSF53756">
    <property type="entry name" value="UDP-Glycosyltransferase/glycogen phosphorylase"/>
    <property type="match status" value="1"/>
</dbReference>
<keyword evidence="6" id="KW-1185">Reference proteome</keyword>